<organism evidence="7 9">
    <name type="scientific">Ooceraea biroi</name>
    <name type="common">Clonal raider ant</name>
    <name type="synonym">Cerapachys biroi</name>
    <dbReference type="NCBI Taxonomy" id="2015173"/>
    <lineage>
        <taxon>Eukaryota</taxon>
        <taxon>Metazoa</taxon>
        <taxon>Ecdysozoa</taxon>
        <taxon>Arthropoda</taxon>
        <taxon>Hexapoda</taxon>
        <taxon>Insecta</taxon>
        <taxon>Pterygota</taxon>
        <taxon>Neoptera</taxon>
        <taxon>Endopterygota</taxon>
        <taxon>Hymenoptera</taxon>
        <taxon>Apocrita</taxon>
        <taxon>Aculeata</taxon>
        <taxon>Formicoidea</taxon>
        <taxon>Formicidae</taxon>
        <taxon>Dorylinae</taxon>
        <taxon>Ooceraea</taxon>
    </lineage>
</organism>
<dbReference type="Proteomes" id="UP000279307">
    <property type="component" value="Chromosome 5"/>
</dbReference>
<keyword evidence="6" id="KW-0807">Transducer</keyword>
<feature type="transmembrane region" description="Helical" evidence="6">
    <location>
        <begin position="82"/>
        <end position="101"/>
    </location>
</feature>
<dbReference type="InterPro" id="IPR013604">
    <property type="entry name" value="7TM_chemorcpt"/>
</dbReference>
<reference evidence="7 9" key="1">
    <citation type="journal article" date="2014" name="Curr. Biol.">
        <title>The genome of the clonal raider ant Cerapachys biroi.</title>
        <authorList>
            <person name="Oxley P.R."/>
            <person name="Ji L."/>
            <person name="Fetter-Pruneda I."/>
            <person name="McKenzie S.K."/>
            <person name="Li C."/>
            <person name="Hu H."/>
            <person name="Zhang G."/>
            <person name="Kronauer D.J."/>
        </authorList>
    </citation>
    <scope>NUCLEOTIDE SEQUENCE [LARGE SCALE GENOMIC DNA]</scope>
</reference>
<evidence type="ECO:0000313" key="9">
    <source>
        <dbReference type="Proteomes" id="UP000053097"/>
    </source>
</evidence>
<feature type="transmembrane region" description="Helical" evidence="6">
    <location>
        <begin position="44"/>
        <end position="62"/>
    </location>
</feature>
<accession>A0A026W510</accession>
<dbReference type="OrthoDB" id="7545786at2759"/>
<dbReference type="EMBL" id="QOIP01000005">
    <property type="protein sequence ID" value="RLU22278.1"/>
    <property type="molecule type" value="Genomic_DNA"/>
</dbReference>
<evidence type="ECO:0000313" key="10">
    <source>
        <dbReference type="Proteomes" id="UP000279307"/>
    </source>
</evidence>
<evidence type="ECO:0000313" key="8">
    <source>
        <dbReference type="EMBL" id="RLU22278.1"/>
    </source>
</evidence>
<dbReference type="AlphaFoldDB" id="A0A026W510"/>
<keyword evidence="5 6" id="KW-0472">Membrane</keyword>
<reference evidence="8" key="3">
    <citation type="submission" date="2018-07" db="EMBL/GenBank/DDBJ databases">
        <authorList>
            <person name="Mckenzie S.K."/>
            <person name="Kronauer D.J.C."/>
        </authorList>
    </citation>
    <scope>NUCLEOTIDE SEQUENCE</scope>
    <source>
        <strain evidence="8">Clonal line C1</strain>
    </source>
</reference>
<name>A0A026W510_OOCBI</name>
<gene>
    <name evidence="8" type="ORF">DMN91_004556</name>
    <name evidence="7" type="ORF">X777_10285</name>
</gene>
<feature type="transmembrane region" description="Helical" evidence="6">
    <location>
        <begin position="131"/>
        <end position="150"/>
    </location>
</feature>
<evidence type="ECO:0000256" key="6">
    <source>
        <dbReference type="RuleBase" id="RU363108"/>
    </source>
</evidence>
<dbReference type="GO" id="GO:0050909">
    <property type="term" value="P:sensory perception of taste"/>
    <property type="evidence" value="ECO:0007669"/>
    <property type="project" value="InterPro"/>
</dbReference>
<evidence type="ECO:0000256" key="5">
    <source>
        <dbReference type="ARBA" id="ARBA00023136"/>
    </source>
</evidence>
<keyword evidence="4 6" id="KW-1133">Transmembrane helix</keyword>
<evidence type="ECO:0000256" key="3">
    <source>
        <dbReference type="ARBA" id="ARBA00022692"/>
    </source>
</evidence>
<feature type="transmembrane region" description="Helical" evidence="6">
    <location>
        <begin position="270"/>
        <end position="289"/>
    </location>
</feature>
<dbReference type="Pfam" id="PF08395">
    <property type="entry name" value="7tm_7"/>
    <property type="match status" value="1"/>
</dbReference>
<comment type="function">
    <text evidence="6">Gustatory receptor which mediates acceptance or avoidance behavior, depending on its substrates.</text>
</comment>
<feature type="transmembrane region" description="Helical" evidence="6">
    <location>
        <begin position="338"/>
        <end position="359"/>
    </location>
</feature>
<evidence type="ECO:0000313" key="7">
    <source>
        <dbReference type="EMBL" id="EZA51160.1"/>
    </source>
</evidence>
<dbReference type="Proteomes" id="UP000053097">
    <property type="component" value="Unassembled WGS sequence"/>
</dbReference>
<evidence type="ECO:0000256" key="4">
    <source>
        <dbReference type="ARBA" id="ARBA00022989"/>
    </source>
</evidence>
<reference evidence="8 10" key="2">
    <citation type="journal article" date="2018" name="Genome Res.">
        <title>The genomic architecture and molecular evolution of ant odorant receptors.</title>
        <authorList>
            <person name="McKenzie S.K."/>
            <person name="Kronauer D.J.C."/>
        </authorList>
    </citation>
    <scope>NUCLEOTIDE SEQUENCE [LARGE SCALE GENOMIC DNA]</scope>
    <source>
        <strain evidence="8">Clonal line C1</strain>
    </source>
</reference>
<evidence type="ECO:0000256" key="2">
    <source>
        <dbReference type="ARBA" id="ARBA00022475"/>
    </source>
</evidence>
<comment type="similarity">
    <text evidence="6">Belongs to the insect chemoreceptor superfamily. Gustatory receptor (GR) family.</text>
</comment>
<keyword evidence="9" id="KW-1185">Reference proteome</keyword>
<evidence type="ECO:0000256" key="1">
    <source>
        <dbReference type="ARBA" id="ARBA00004651"/>
    </source>
</evidence>
<keyword evidence="3 6" id="KW-0812">Transmembrane</keyword>
<dbReference type="OMA" id="CATYEAN"/>
<feature type="transmembrane region" description="Helical" evidence="6">
    <location>
        <begin position="162"/>
        <end position="188"/>
    </location>
</feature>
<sequence>MKKTTTRTPFQNLRFLIFLNKVLALISCRLMNGRFKRSNAWSHYYCALWFLLHCAYSSVYYYTSCTALPTKKAEKGFVLSIVRFSAYFVSLLPYHAVAILYEQDFIKLSDKLETYDDKATELGHPRKDHHVFIWLYFLYTFTTISIKAYYAISGSLEGGTSAIVVTLFEFVVPIVIGTYSVFLTGIFLDLIRQRFRHLNEAIVPRVSQLPITGLRGVITLYDVRYLHSVLLDSAKLIDMLYGIGTLIVFGSILLEFVSVIYMFITGVQDNAMVTMMDLLFQVIYLFAMYHFTTYEANRVEEGVARYGLSFQNAKSRLDKIEMMLYFYHKRFSFTAAEFFILDLTILVSIASTVATYMTLII</sequence>
<keyword evidence="6" id="KW-0675">Receptor</keyword>
<keyword evidence="2 6" id="KW-1003">Cell membrane</keyword>
<dbReference type="GO" id="GO:0007165">
    <property type="term" value="P:signal transduction"/>
    <property type="evidence" value="ECO:0007669"/>
    <property type="project" value="UniProtKB-KW"/>
</dbReference>
<comment type="subcellular location">
    <subcellularLocation>
        <location evidence="1 6">Cell membrane</location>
        <topology evidence="1 6">Multi-pass membrane protein</topology>
    </subcellularLocation>
</comment>
<proteinExistence type="inferred from homology"/>
<dbReference type="GO" id="GO:0005886">
    <property type="term" value="C:plasma membrane"/>
    <property type="evidence" value="ECO:0007669"/>
    <property type="project" value="UniProtKB-SubCell"/>
</dbReference>
<dbReference type="EMBL" id="KK107413">
    <property type="protein sequence ID" value="EZA51160.1"/>
    <property type="molecule type" value="Genomic_DNA"/>
</dbReference>
<feature type="transmembrane region" description="Helical" evidence="6">
    <location>
        <begin position="240"/>
        <end position="264"/>
    </location>
</feature>
<protein>
    <recommendedName>
        <fullName evidence="6">Gustatory receptor</fullName>
    </recommendedName>
</protein>